<name>A0A380ENJ1_STAAU</name>
<dbReference type="SUPFAM" id="SSF90123">
    <property type="entry name" value="ABC transporter transmembrane region"/>
    <property type="match status" value="1"/>
</dbReference>
<dbReference type="EMBL" id="UHBY01000003">
    <property type="protein sequence ID" value="SUL37782.1"/>
    <property type="molecule type" value="Genomic_DNA"/>
</dbReference>
<keyword evidence="4" id="KW-0472">Membrane</keyword>
<protein>
    <submittedName>
        <fullName evidence="5">ABC transporter ATPase/permease</fullName>
    </submittedName>
</protein>
<dbReference type="GO" id="GO:0005524">
    <property type="term" value="F:ATP binding"/>
    <property type="evidence" value="ECO:0007669"/>
    <property type="project" value="InterPro"/>
</dbReference>
<keyword evidence="3" id="KW-1133">Transmembrane helix</keyword>
<sequence>MRLPLGVVESKKIGELKNIFVDKVETIELPLAHMIPEVIGNLLLSAAIFYT</sequence>
<dbReference type="Proteomes" id="UP000254116">
    <property type="component" value="Unassembled WGS sequence"/>
</dbReference>
<proteinExistence type="predicted"/>
<gene>
    <name evidence="5" type="ORF">NCTC10702_03798</name>
</gene>
<evidence type="ECO:0000256" key="1">
    <source>
        <dbReference type="ARBA" id="ARBA00004651"/>
    </source>
</evidence>
<evidence type="ECO:0000256" key="2">
    <source>
        <dbReference type="ARBA" id="ARBA00022692"/>
    </source>
</evidence>
<dbReference type="AlphaFoldDB" id="A0A380ENJ1"/>
<dbReference type="InterPro" id="IPR036640">
    <property type="entry name" value="ABC1_TM_sf"/>
</dbReference>
<organism evidence="5 6">
    <name type="scientific">Staphylococcus aureus</name>
    <dbReference type="NCBI Taxonomy" id="1280"/>
    <lineage>
        <taxon>Bacteria</taxon>
        <taxon>Bacillati</taxon>
        <taxon>Bacillota</taxon>
        <taxon>Bacilli</taxon>
        <taxon>Bacillales</taxon>
        <taxon>Staphylococcaceae</taxon>
        <taxon>Staphylococcus</taxon>
    </lineage>
</organism>
<keyword evidence="2" id="KW-0812">Transmembrane</keyword>
<evidence type="ECO:0000256" key="3">
    <source>
        <dbReference type="ARBA" id="ARBA00022989"/>
    </source>
</evidence>
<evidence type="ECO:0000256" key="4">
    <source>
        <dbReference type="ARBA" id="ARBA00023136"/>
    </source>
</evidence>
<evidence type="ECO:0000313" key="6">
    <source>
        <dbReference type="Proteomes" id="UP000254116"/>
    </source>
</evidence>
<reference evidence="5 6" key="1">
    <citation type="submission" date="2018-06" db="EMBL/GenBank/DDBJ databases">
        <authorList>
            <consortium name="Pathogen Informatics"/>
            <person name="Doyle S."/>
        </authorList>
    </citation>
    <scope>NUCLEOTIDE SEQUENCE [LARGE SCALE GENOMIC DNA]</scope>
    <source>
        <strain evidence="5 6">NCTC10702</strain>
    </source>
</reference>
<evidence type="ECO:0000313" key="5">
    <source>
        <dbReference type="EMBL" id="SUL37782.1"/>
    </source>
</evidence>
<accession>A0A380ENJ1</accession>
<dbReference type="GO" id="GO:0005886">
    <property type="term" value="C:plasma membrane"/>
    <property type="evidence" value="ECO:0007669"/>
    <property type="project" value="UniProtKB-SubCell"/>
</dbReference>
<comment type="subcellular location">
    <subcellularLocation>
        <location evidence="1">Cell membrane</location>
        <topology evidence="1">Multi-pass membrane protein</topology>
    </subcellularLocation>
</comment>